<dbReference type="AlphaFoldDB" id="A0A7L2WQP8"/>
<keyword evidence="13" id="KW-1185">Reference proteome</keyword>
<feature type="domain" description="RING-type" evidence="11">
    <location>
        <begin position="638"/>
        <end position="679"/>
    </location>
</feature>
<evidence type="ECO:0000256" key="1">
    <source>
        <dbReference type="ARBA" id="ARBA00000900"/>
    </source>
</evidence>
<evidence type="ECO:0000256" key="5">
    <source>
        <dbReference type="ARBA" id="ARBA00022723"/>
    </source>
</evidence>
<dbReference type="GO" id="GO:0006511">
    <property type="term" value="P:ubiquitin-dependent protein catabolic process"/>
    <property type="evidence" value="ECO:0007669"/>
    <property type="project" value="TreeGrafter"/>
</dbReference>
<keyword evidence="3" id="KW-0597">Phosphoprotein</keyword>
<feature type="compositionally biased region" description="Acidic residues" evidence="10">
    <location>
        <begin position="456"/>
        <end position="465"/>
    </location>
</feature>
<feature type="region of interest" description="Disordered" evidence="10">
    <location>
        <begin position="456"/>
        <end position="478"/>
    </location>
</feature>
<keyword evidence="5" id="KW-0479">Metal-binding</keyword>
<sequence length="701" mass="77677">MGQEAGRVAWRRVRGRYQSVTGRRYGRRHAYVNFRPSLNSQDRDERQRNEDCERLVLENVQTENSLCSNPLPEVYSGLLNEPVLENTGTGEPICQSVVSQTSEANMSPFPLFSYGLEGNQISGNVMNPYENSEAIAGCASGGCNDLNSQKGIAVVNTESYKPGSSDREENDAQETFSSAREMSVFREALHSLLSELQDGVETFTDVESQLPTLNHSVFREHGEEAGPMPSMTYFSVDSDVACPNNMTYKPPAEDKAIPKSSLSGASYETQQINTVNVGIGTPAEIANELSVNDGNTDQGNSPELVVRPKIRKQNTANRLERENLLLSDDEEERGSRRRTGIAEVWQGRAECPLRNSKEEKRSSIFFDSRDYRGDENNRKTDVKKNAAAQEGKNCTCCGEFEDCSRYFSVTPKDEDSSGCSDGEWSAAVPTYLTATETDESSKQPAAVSTYLTATEEDYSSSDDSWETVPGNEECGSEVQSCSSGVEENTDFSFEGGEQVSLEEGEISWLQYREEAESSSDEENNPFNDFLRPGFFLLDGNNNLEDDSGVSEDLDLEWRVFDDFDGVGLVQAIPFANPHFLTIMTLEGQLQQAMQVALTYLEVLGFGVEQAHPPATRETIDCLPQITVTEDQDGQEQCCTICCSEYVKDEIITELPCHHLFHKTCITLWLQKSGTCPICRYVLAPVLTEAAAANVSFLSDRD</sequence>
<feature type="non-terminal residue" evidence="12">
    <location>
        <position position="701"/>
    </location>
</feature>
<name>A0A7L2WQP8_PANHA</name>
<evidence type="ECO:0000256" key="7">
    <source>
        <dbReference type="ARBA" id="ARBA00022786"/>
    </source>
</evidence>
<dbReference type="Pfam" id="PF13639">
    <property type="entry name" value="zf-RING_2"/>
    <property type="match status" value="1"/>
</dbReference>
<dbReference type="InterPro" id="IPR051834">
    <property type="entry name" value="RING_finger_E3_ligase"/>
</dbReference>
<comment type="catalytic activity">
    <reaction evidence="1">
        <text>S-ubiquitinyl-[E2 ubiquitin-conjugating enzyme]-L-cysteine + [acceptor protein]-L-lysine = [E2 ubiquitin-conjugating enzyme]-L-cysteine + N(6)-ubiquitinyl-[acceptor protein]-L-lysine.</text>
        <dbReference type="EC" id="2.3.2.27"/>
    </reaction>
</comment>
<reference evidence="12 13" key="1">
    <citation type="submission" date="2019-09" db="EMBL/GenBank/DDBJ databases">
        <title>Bird 10,000 Genomes (B10K) Project - Family phase.</title>
        <authorList>
            <person name="Zhang G."/>
        </authorList>
    </citation>
    <scope>NUCLEOTIDE SEQUENCE [LARGE SCALE GENOMIC DNA]</scope>
    <source>
        <strain evidence="12">B10K-DU-012-58</strain>
        <tissue evidence="12">Muscle</tissue>
    </source>
</reference>
<gene>
    <name evidence="12" type="primary">Pja2</name>
    <name evidence="12" type="ORF">PANHAL_R12970</name>
</gene>
<dbReference type="OrthoDB" id="21204at2759"/>
<organism evidence="12 13">
    <name type="scientific">Pandion haliaetus</name>
    <name type="common">Osprey</name>
    <name type="synonym">Falco haliaetus</name>
    <dbReference type="NCBI Taxonomy" id="56262"/>
    <lineage>
        <taxon>Eukaryota</taxon>
        <taxon>Metazoa</taxon>
        <taxon>Chordata</taxon>
        <taxon>Craniata</taxon>
        <taxon>Vertebrata</taxon>
        <taxon>Euteleostomi</taxon>
        <taxon>Archelosauria</taxon>
        <taxon>Archosauria</taxon>
        <taxon>Dinosauria</taxon>
        <taxon>Saurischia</taxon>
        <taxon>Theropoda</taxon>
        <taxon>Coelurosauria</taxon>
        <taxon>Aves</taxon>
        <taxon>Neognathae</taxon>
        <taxon>Neoaves</taxon>
        <taxon>Telluraves</taxon>
        <taxon>Accipitrimorphae</taxon>
        <taxon>Accipitriformes</taxon>
        <taxon>Pandionidae</taxon>
        <taxon>Pandion</taxon>
    </lineage>
</organism>
<keyword evidence="4" id="KW-0808">Transferase</keyword>
<keyword evidence="7" id="KW-0833">Ubl conjugation pathway</keyword>
<dbReference type="PROSITE" id="PS50089">
    <property type="entry name" value="ZF_RING_2"/>
    <property type="match status" value="1"/>
</dbReference>
<proteinExistence type="predicted"/>
<keyword evidence="6 9" id="KW-0863">Zinc-finger</keyword>
<dbReference type="Gene3D" id="3.30.40.10">
    <property type="entry name" value="Zinc/RING finger domain, C3HC4 (zinc finger)"/>
    <property type="match status" value="1"/>
</dbReference>
<dbReference type="EC" id="2.3.2.27" evidence="2"/>
<evidence type="ECO:0000313" key="13">
    <source>
        <dbReference type="Proteomes" id="UP000580171"/>
    </source>
</evidence>
<dbReference type="SUPFAM" id="SSF57850">
    <property type="entry name" value="RING/U-box"/>
    <property type="match status" value="1"/>
</dbReference>
<dbReference type="InterPro" id="IPR001841">
    <property type="entry name" value="Znf_RING"/>
</dbReference>
<dbReference type="CDD" id="cd16465">
    <property type="entry name" value="RING-H2_PJA1_2"/>
    <property type="match status" value="1"/>
</dbReference>
<keyword evidence="12" id="KW-0436">Ligase</keyword>
<dbReference type="FunFam" id="3.30.40.10:FF:000152">
    <property type="entry name" value="E3 ubiquitin-protein ligase Praja-1 isoform X1"/>
    <property type="match status" value="1"/>
</dbReference>
<evidence type="ECO:0000256" key="4">
    <source>
        <dbReference type="ARBA" id="ARBA00022679"/>
    </source>
</evidence>
<protein>
    <recommendedName>
        <fullName evidence="2">RING-type E3 ubiquitin transferase</fullName>
        <ecNumber evidence="2">2.3.2.27</ecNumber>
    </recommendedName>
</protein>
<dbReference type="GO" id="GO:0016874">
    <property type="term" value="F:ligase activity"/>
    <property type="evidence" value="ECO:0007669"/>
    <property type="project" value="UniProtKB-KW"/>
</dbReference>
<evidence type="ECO:0000256" key="2">
    <source>
        <dbReference type="ARBA" id="ARBA00012483"/>
    </source>
</evidence>
<dbReference type="GO" id="GO:0008270">
    <property type="term" value="F:zinc ion binding"/>
    <property type="evidence" value="ECO:0007669"/>
    <property type="project" value="UniProtKB-KW"/>
</dbReference>
<evidence type="ECO:0000313" key="12">
    <source>
        <dbReference type="EMBL" id="NXS73282.1"/>
    </source>
</evidence>
<evidence type="ECO:0000256" key="8">
    <source>
        <dbReference type="ARBA" id="ARBA00022833"/>
    </source>
</evidence>
<dbReference type="SMART" id="SM00184">
    <property type="entry name" value="RING"/>
    <property type="match status" value="1"/>
</dbReference>
<dbReference type="PANTHER" id="PTHR45931">
    <property type="entry name" value="SI:CH211-59O9.10"/>
    <property type="match status" value="1"/>
</dbReference>
<dbReference type="InterPro" id="IPR013083">
    <property type="entry name" value="Znf_RING/FYVE/PHD"/>
</dbReference>
<dbReference type="Proteomes" id="UP000580171">
    <property type="component" value="Unassembled WGS sequence"/>
</dbReference>
<keyword evidence="8" id="KW-0862">Zinc</keyword>
<evidence type="ECO:0000256" key="9">
    <source>
        <dbReference type="PROSITE-ProRule" id="PRU00175"/>
    </source>
</evidence>
<dbReference type="EMBL" id="VYZV01031601">
    <property type="protein sequence ID" value="NXS73282.1"/>
    <property type="molecule type" value="Genomic_DNA"/>
</dbReference>
<dbReference type="GO" id="GO:0061630">
    <property type="term" value="F:ubiquitin protein ligase activity"/>
    <property type="evidence" value="ECO:0007669"/>
    <property type="project" value="UniProtKB-EC"/>
</dbReference>
<comment type="caution">
    <text evidence="12">The sequence shown here is derived from an EMBL/GenBank/DDBJ whole genome shotgun (WGS) entry which is preliminary data.</text>
</comment>
<evidence type="ECO:0000256" key="3">
    <source>
        <dbReference type="ARBA" id="ARBA00022553"/>
    </source>
</evidence>
<evidence type="ECO:0000256" key="6">
    <source>
        <dbReference type="ARBA" id="ARBA00022771"/>
    </source>
</evidence>
<feature type="non-terminal residue" evidence="12">
    <location>
        <position position="1"/>
    </location>
</feature>
<accession>A0A7L2WQP8</accession>
<evidence type="ECO:0000259" key="11">
    <source>
        <dbReference type="PROSITE" id="PS50089"/>
    </source>
</evidence>
<dbReference type="PANTHER" id="PTHR45931:SF3">
    <property type="entry name" value="RING ZINC FINGER-CONTAINING PROTEIN"/>
    <property type="match status" value="1"/>
</dbReference>
<evidence type="ECO:0000256" key="10">
    <source>
        <dbReference type="SAM" id="MobiDB-lite"/>
    </source>
</evidence>
<dbReference type="GO" id="GO:0005634">
    <property type="term" value="C:nucleus"/>
    <property type="evidence" value="ECO:0007669"/>
    <property type="project" value="TreeGrafter"/>
</dbReference>